<feature type="compositionally biased region" description="Basic and acidic residues" evidence="1">
    <location>
        <begin position="1"/>
        <end position="16"/>
    </location>
</feature>
<proteinExistence type="predicted"/>
<sequence length="73" mass="8158">MDASSLEKHTDGRGTEQEQPGPVQSYRLGTDAYVIEDGCDAKEESRIRLKMDLTIVPLVGLLYLLAFMDRSNI</sequence>
<feature type="non-terminal residue" evidence="2">
    <location>
        <position position="73"/>
    </location>
</feature>
<evidence type="ECO:0000313" key="2">
    <source>
        <dbReference type="EMBL" id="KAG5928039.1"/>
    </source>
</evidence>
<reference evidence="2" key="1">
    <citation type="journal article" date="2020" name="bioRxiv">
        <title>Whole genome comparisons of ergot fungi reveals the divergence and evolution of species within the genus Claviceps are the result of varying mechanisms driving genome evolution and host range expansion.</title>
        <authorList>
            <person name="Wyka S.A."/>
            <person name="Mondo S.J."/>
            <person name="Liu M."/>
            <person name="Dettman J."/>
            <person name="Nalam V."/>
            <person name="Broders K.D."/>
        </authorList>
    </citation>
    <scope>NUCLEOTIDE SEQUENCE</scope>
    <source>
        <strain evidence="2">CCC 489</strain>
    </source>
</reference>
<dbReference type="Proteomes" id="UP000811619">
    <property type="component" value="Unassembled WGS sequence"/>
</dbReference>
<feature type="region of interest" description="Disordered" evidence="1">
    <location>
        <begin position="1"/>
        <end position="27"/>
    </location>
</feature>
<accession>A0A8K0J9H6</accession>
<dbReference type="AlphaFoldDB" id="A0A8K0J9H6"/>
<keyword evidence="3" id="KW-1185">Reference proteome</keyword>
<protein>
    <submittedName>
        <fullName evidence="2">Uncharacterized protein</fullName>
    </submittedName>
</protein>
<gene>
    <name evidence="2" type="ORF">E4U42_001385</name>
</gene>
<evidence type="ECO:0000313" key="3">
    <source>
        <dbReference type="Proteomes" id="UP000811619"/>
    </source>
</evidence>
<name>A0A8K0J9H6_9HYPO</name>
<dbReference type="EMBL" id="SRPY01000141">
    <property type="protein sequence ID" value="KAG5928039.1"/>
    <property type="molecule type" value="Genomic_DNA"/>
</dbReference>
<organism evidence="2 3">
    <name type="scientific">Claviceps africana</name>
    <dbReference type="NCBI Taxonomy" id="83212"/>
    <lineage>
        <taxon>Eukaryota</taxon>
        <taxon>Fungi</taxon>
        <taxon>Dikarya</taxon>
        <taxon>Ascomycota</taxon>
        <taxon>Pezizomycotina</taxon>
        <taxon>Sordariomycetes</taxon>
        <taxon>Hypocreomycetidae</taxon>
        <taxon>Hypocreales</taxon>
        <taxon>Clavicipitaceae</taxon>
        <taxon>Claviceps</taxon>
    </lineage>
</organism>
<dbReference type="OrthoDB" id="5106522at2759"/>
<comment type="caution">
    <text evidence="2">The sequence shown here is derived from an EMBL/GenBank/DDBJ whole genome shotgun (WGS) entry which is preliminary data.</text>
</comment>
<evidence type="ECO:0000256" key="1">
    <source>
        <dbReference type="SAM" id="MobiDB-lite"/>
    </source>
</evidence>